<feature type="transmembrane region" description="Helical" evidence="5">
    <location>
        <begin position="77"/>
        <end position="95"/>
    </location>
</feature>
<feature type="transmembrane region" description="Helical" evidence="5">
    <location>
        <begin position="335"/>
        <end position="353"/>
    </location>
</feature>
<evidence type="ECO:0000256" key="4">
    <source>
        <dbReference type="ARBA" id="ARBA00023136"/>
    </source>
</evidence>
<name>A0A3N0GV55_9ACTN</name>
<feature type="transmembrane region" description="Helical" evidence="5">
    <location>
        <begin position="143"/>
        <end position="162"/>
    </location>
</feature>
<feature type="transmembrane region" description="Helical" evidence="5">
    <location>
        <begin position="246"/>
        <end position="267"/>
    </location>
</feature>
<keyword evidence="4 5" id="KW-0472">Membrane</keyword>
<evidence type="ECO:0000256" key="5">
    <source>
        <dbReference type="SAM" id="Phobius"/>
    </source>
</evidence>
<feature type="transmembrane region" description="Helical" evidence="5">
    <location>
        <begin position="18"/>
        <end position="41"/>
    </location>
</feature>
<feature type="transmembrane region" description="Helical" evidence="5">
    <location>
        <begin position="296"/>
        <end position="315"/>
    </location>
</feature>
<dbReference type="PROSITE" id="PS50850">
    <property type="entry name" value="MFS"/>
    <property type="match status" value="1"/>
</dbReference>
<reference evidence="7 8" key="1">
    <citation type="submission" date="2018-11" db="EMBL/GenBank/DDBJ databases">
        <authorList>
            <person name="Li F."/>
        </authorList>
    </citation>
    <scope>NUCLEOTIDE SEQUENCE [LARGE SCALE GENOMIC DNA]</scope>
    <source>
        <strain evidence="7 8">Gsoil 818</strain>
    </source>
</reference>
<proteinExistence type="predicted"/>
<dbReference type="InterPro" id="IPR036259">
    <property type="entry name" value="MFS_trans_sf"/>
</dbReference>
<dbReference type="EMBL" id="RJSF01000019">
    <property type="protein sequence ID" value="RNM16056.1"/>
    <property type="molecule type" value="Genomic_DNA"/>
</dbReference>
<dbReference type="RefSeq" id="WP_123222309.1">
    <property type="nucleotide sequence ID" value="NZ_RJSF01000019.1"/>
</dbReference>
<feature type="transmembrane region" description="Helical" evidence="5">
    <location>
        <begin position="168"/>
        <end position="187"/>
    </location>
</feature>
<dbReference type="PANTHER" id="PTHR23542:SF1">
    <property type="entry name" value="MAJOR FACILITATOR SUPERFAMILY (MFS) PROFILE DOMAIN-CONTAINING PROTEIN"/>
    <property type="match status" value="1"/>
</dbReference>
<evidence type="ECO:0000313" key="7">
    <source>
        <dbReference type="EMBL" id="RNM16056.1"/>
    </source>
</evidence>
<dbReference type="Gene3D" id="1.20.1250.20">
    <property type="entry name" value="MFS general substrate transporter like domains"/>
    <property type="match status" value="2"/>
</dbReference>
<dbReference type="GO" id="GO:0005886">
    <property type="term" value="C:plasma membrane"/>
    <property type="evidence" value="ECO:0007669"/>
    <property type="project" value="UniProtKB-SubCell"/>
</dbReference>
<dbReference type="OrthoDB" id="4229605at2"/>
<dbReference type="AlphaFoldDB" id="A0A3N0GV55"/>
<gene>
    <name evidence="7" type="ORF">EFL26_07840</name>
</gene>
<evidence type="ECO:0000256" key="2">
    <source>
        <dbReference type="ARBA" id="ARBA00022692"/>
    </source>
</evidence>
<accession>A0A3N0GV55</accession>
<keyword evidence="3 5" id="KW-1133">Transmembrane helix</keyword>
<dbReference type="SUPFAM" id="SSF103473">
    <property type="entry name" value="MFS general substrate transporter"/>
    <property type="match status" value="1"/>
</dbReference>
<evidence type="ECO:0000256" key="1">
    <source>
        <dbReference type="ARBA" id="ARBA00004651"/>
    </source>
</evidence>
<protein>
    <submittedName>
        <fullName evidence="7">MFS transporter</fullName>
    </submittedName>
</protein>
<dbReference type="GO" id="GO:0022857">
    <property type="term" value="F:transmembrane transporter activity"/>
    <property type="evidence" value="ECO:0007669"/>
    <property type="project" value="InterPro"/>
</dbReference>
<evidence type="ECO:0000256" key="3">
    <source>
        <dbReference type="ARBA" id="ARBA00022989"/>
    </source>
</evidence>
<evidence type="ECO:0000259" key="6">
    <source>
        <dbReference type="PROSITE" id="PS50850"/>
    </source>
</evidence>
<feature type="transmembrane region" description="Helical" evidence="5">
    <location>
        <begin position="274"/>
        <end position="290"/>
    </location>
</feature>
<keyword evidence="8" id="KW-1185">Reference proteome</keyword>
<keyword evidence="2 5" id="KW-0812">Transmembrane</keyword>
<feature type="domain" description="Major facilitator superfamily (MFS) profile" evidence="6">
    <location>
        <begin position="169"/>
        <end position="402"/>
    </location>
</feature>
<dbReference type="PANTHER" id="PTHR23542">
    <property type="match status" value="1"/>
</dbReference>
<feature type="transmembrane region" description="Helical" evidence="5">
    <location>
        <begin position="207"/>
        <end position="226"/>
    </location>
</feature>
<evidence type="ECO:0000313" key="8">
    <source>
        <dbReference type="Proteomes" id="UP000279994"/>
    </source>
</evidence>
<sequence>MGLATYADLARNPVVRRILVLAMLIRIPLWAAGVVLTLHVVTHLDRSYTEAGVVEMVLAGALAVSGPWRGRRLDRIGLRRTVTPSLVVLSVTWSIAPWVDYWPLVAFVGLAGLFVVPSFSIVRQVLLAAVPLEQRTAALSVDSVAVELSFMIGPVLGVLAATYLPTPIALTICQLTAVLGALVLWVADPPLGRDHADVTEKQRVRDWLSPAVVMVLALCVAATVILTGEDLGAVAAMRAMGHTTSIGWVLALWGLGSAVGGIVYGALRRHPPASVLLVLLGSSTLAVTVADGRTAFTVLLFLSGLFCAPTITATIDDLSRAVPANVRGEAMGWHGSALTLGGAVGAPVVGWAIDHGGWDGGFELAGALGLTIALLGLAVQGIHRRNLAARPDEAGTTAVPAA</sequence>
<dbReference type="InterPro" id="IPR011701">
    <property type="entry name" value="MFS"/>
</dbReference>
<dbReference type="Pfam" id="PF07690">
    <property type="entry name" value="MFS_1"/>
    <property type="match status" value="2"/>
</dbReference>
<dbReference type="Proteomes" id="UP000279994">
    <property type="component" value="Unassembled WGS sequence"/>
</dbReference>
<comment type="caution">
    <text evidence="7">The sequence shown here is derived from an EMBL/GenBank/DDBJ whole genome shotgun (WGS) entry which is preliminary data.</text>
</comment>
<organism evidence="7 8">
    <name type="scientific">Nocardioides pocheonensis</name>
    <dbReference type="NCBI Taxonomy" id="661485"/>
    <lineage>
        <taxon>Bacteria</taxon>
        <taxon>Bacillati</taxon>
        <taxon>Actinomycetota</taxon>
        <taxon>Actinomycetes</taxon>
        <taxon>Propionibacteriales</taxon>
        <taxon>Nocardioidaceae</taxon>
        <taxon>Nocardioides</taxon>
    </lineage>
</organism>
<feature type="transmembrane region" description="Helical" evidence="5">
    <location>
        <begin position="365"/>
        <end position="382"/>
    </location>
</feature>
<dbReference type="InterPro" id="IPR020846">
    <property type="entry name" value="MFS_dom"/>
</dbReference>
<comment type="subcellular location">
    <subcellularLocation>
        <location evidence="1">Cell membrane</location>
        <topology evidence="1">Multi-pass membrane protein</topology>
    </subcellularLocation>
</comment>
<feature type="transmembrane region" description="Helical" evidence="5">
    <location>
        <begin position="47"/>
        <end position="65"/>
    </location>
</feature>
<feature type="transmembrane region" description="Helical" evidence="5">
    <location>
        <begin position="101"/>
        <end position="122"/>
    </location>
</feature>